<evidence type="ECO:0000256" key="1">
    <source>
        <dbReference type="SAM" id="Phobius"/>
    </source>
</evidence>
<dbReference type="RefSeq" id="WP_160590774.1">
    <property type="nucleotide sequence ID" value="NZ_BAAAFP010000001.1"/>
</dbReference>
<keyword evidence="1" id="KW-0812">Transmembrane</keyword>
<keyword evidence="1" id="KW-0472">Membrane</keyword>
<keyword evidence="1" id="KW-1133">Transmembrane helix</keyword>
<dbReference type="EMBL" id="WTYY01000003">
    <property type="protein sequence ID" value="MXO88578.1"/>
    <property type="molecule type" value="Genomic_DNA"/>
</dbReference>
<dbReference type="OrthoDB" id="6660115at2"/>
<name>A0A844ZLD2_9SPHN</name>
<organism evidence="2 3">
    <name type="scientific">Alteraurantiacibacter aestuarii</name>
    <dbReference type="NCBI Taxonomy" id="650004"/>
    <lineage>
        <taxon>Bacteria</taxon>
        <taxon>Pseudomonadati</taxon>
        <taxon>Pseudomonadota</taxon>
        <taxon>Alphaproteobacteria</taxon>
        <taxon>Sphingomonadales</taxon>
        <taxon>Erythrobacteraceae</taxon>
        <taxon>Alteraurantiacibacter</taxon>
    </lineage>
</organism>
<feature type="transmembrane region" description="Helical" evidence="1">
    <location>
        <begin position="21"/>
        <end position="39"/>
    </location>
</feature>
<protein>
    <submittedName>
        <fullName evidence="2">Uncharacterized protein</fullName>
    </submittedName>
</protein>
<evidence type="ECO:0000313" key="2">
    <source>
        <dbReference type="EMBL" id="MXO88578.1"/>
    </source>
</evidence>
<evidence type="ECO:0000313" key="3">
    <source>
        <dbReference type="Proteomes" id="UP000435243"/>
    </source>
</evidence>
<keyword evidence="3" id="KW-1185">Reference proteome</keyword>
<dbReference type="Proteomes" id="UP000435243">
    <property type="component" value="Unassembled WGS sequence"/>
</dbReference>
<dbReference type="AlphaFoldDB" id="A0A844ZLD2"/>
<accession>A0A844ZLD2</accession>
<sequence length="117" mass="13281">MIGFEQAKLYMINYSGMSRDALHIHISILLFFAALWLSGRKLGSLLPLVIVFGFCIAGEIADILRLARLLQWQQPLENFHDIANTMFWPVAFTAYGRWRSQRPSISPDEPADSDPDA</sequence>
<proteinExistence type="predicted"/>
<comment type="caution">
    <text evidence="2">The sequence shown here is derived from an EMBL/GenBank/DDBJ whole genome shotgun (WGS) entry which is preliminary data.</text>
</comment>
<gene>
    <name evidence="2" type="ORF">GRI32_07475</name>
</gene>
<reference evidence="2 3" key="1">
    <citation type="submission" date="2019-12" db="EMBL/GenBank/DDBJ databases">
        <title>Genomic-based taxomic classification of the family Erythrobacteraceae.</title>
        <authorList>
            <person name="Xu L."/>
        </authorList>
    </citation>
    <scope>NUCLEOTIDE SEQUENCE [LARGE SCALE GENOMIC DNA]</scope>
    <source>
        <strain evidence="2 3">JCM 16339</strain>
    </source>
</reference>
<feature type="transmembrane region" description="Helical" evidence="1">
    <location>
        <begin position="45"/>
        <end position="64"/>
    </location>
</feature>